<evidence type="ECO:0000256" key="4">
    <source>
        <dbReference type="ARBA" id="ARBA00023004"/>
    </source>
</evidence>
<dbReference type="RefSeq" id="WP_154619603.1">
    <property type="nucleotide sequence ID" value="NZ_JBQKCJ010000002.1"/>
</dbReference>
<gene>
    <name evidence="7" type="ORF">FYJ78_01425</name>
</gene>
<dbReference type="Proteomes" id="UP000430222">
    <property type="component" value="Unassembled WGS sequence"/>
</dbReference>
<name>A0A6I2UW40_9FIRM</name>
<evidence type="ECO:0000256" key="5">
    <source>
        <dbReference type="ARBA" id="ARBA00023014"/>
    </source>
</evidence>
<sequence>MKTGKRYAVVQKAICTACGSCADVCPNGAVSILHGCFAQIDISRCAGCGLCARECPAGLIHMEERA</sequence>
<dbReference type="EMBL" id="VUNL01000001">
    <property type="protein sequence ID" value="MSV23871.1"/>
    <property type="molecule type" value="Genomic_DNA"/>
</dbReference>
<evidence type="ECO:0000259" key="6">
    <source>
        <dbReference type="PROSITE" id="PS51379"/>
    </source>
</evidence>
<dbReference type="PANTHER" id="PTHR43724:SF1">
    <property type="entry name" value="PYRUVATE SYNTHASE SUBUNIT PORD"/>
    <property type="match status" value="1"/>
</dbReference>
<evidence type="ECO:0000313" key="8">
    <source>
        <dbReference type="Proteomes" id="UP000430222"/>
    </source>
</evidence>
<dbReference type="InterPro" id="IPR017896">
    <property type="entry name" value="4Fe4S_Fe-S-bd"/>
</dbReference>
<feature type="domain" description="4Fe-4S ferredoxin-type" evidence="6">
    <location>
        <begin position="36"/>
        <end position="65"/>
    </location>
</feature>
<evidence type="ECO:0000256" key="3">
    <source>
        <dbReference type="ARBA" id="ARBA00022737"/>
    </source>
</evidence>
<dbReference type="GO" id="GO:0046872">
    <property type="term" value="F:metal ion binding"/>
    <property type="evidence" value="ECO:0007669"/>
    <property type="project" value="UniProtKB-KW"/>
</dbReference>
<keyword evidence="8" id="KW-1185">Reference proteome</keyword>
<proteinExistence type="predicted"/>
<dbReference type="PROSITE" id="PS00198">
    <property type="entry name" value="4FE4S_FER_1"/>
    <property type="match status" value="2"/>
</dbReference>
<comment type="caution">
    <text evidence="7">The sequence shown here is derived from an EMBL/GenBank/DDBJ whole genome shotgun (WGS) entry which is preliminary data.</text>
</comment>
<evidence type="ECO:0000256" key="1">
    <source>
        <dbReference type="ARBA" id="ARBA00022485"/>
    </source>
</evidence>
<dbReference type="PANTHER" id="PTHR43724">
    <property type="entry name" value="PYRUVATE SYNTHASE SUBUNIT PORD"/>
    <property type="match status" value="1"/>
</dbReference>
<reference evidence="7 8" key="1">
    <citation type="submission" date="2019-08" db="EMBL/GenBank/DDBJ databases">
        <title>In-depth cultivation of the pig gut microbiome towards novel bacterial diversity and tailored functional studies.</title>
        <authorList>
            <person name="Wylensek D."/>
            <person name="Hitch T.C.A."/>
            <person name="Clavel T."/>
        </authorList>
    </citation>
    <scope>NUCLEOTIDE SEQUENCE [LARGE SCALE GENOMIC DNA]</scope>
    <source>
        <strain evidence="8">WCA-380-WT-3B3</strain>
    </source>
</reference>
<feature type="domain" description="4Fe-4S ferredoxin-type" evidence="6">
    <location>
        <begin position="6"/>
        <end position="35"/>
    </location>
</feature>
<evidence type="ECO:0000256" key="2">
    <source>
        <dbReference type="ARBA" id="ARBA00022723"/>
    </source>
</evidence>
<dbReference type="PROSITE" id="PS51379">
    <property type="entry name" value="4FE4S_FER_2"/>
    <property type="match status" value="2"/>
</dbReference>
<dbReference type="SUPFAM" id="SSF54862">
    <property type="entry name" value="4Fe-4S ferredoxins"/>
    <property type="match status" value="1"/>
</dbReference>
<keyword evidence="2" id="KW-0479">Metal-binding</keyword>
<keyword evidence="4" id="KW-0408">Iron</keyword>
<dbReference type="GO" id="GO:0051539">
    <property type="term" value="F:4 iron, 4 sulfur cluster binding"/>
    <property type="evidence" value="ECO:0007669"/>
    <property type="project" value="UniProtKB-KW"/>
</dbReference>
<keyword evidence="5" id="KW-0411">Iron-sulfur</keyword>
<dbReference type="Gene3D" id="3.30.70.20">
    <property type="match status" value="2"/>
</dbReference>
<accession>A0A6I2UW40</accession>
<dbReference type="InterPro" id="IPR017900">
    <property type="entry name" value="4Fe4S_Fe_S_CS"/>
</dbReference>
<protein>
    <submittedName>
        <fullName evidence="7">4Fe-4S dicluster domain-containing protein</fullName>
    </submittedName>
</protein>
<dbReference type="Pfam" id="PF12838">
    <property type="entry name" value="Fer4_7"/>
    <property type="match status" value="1"/>
</dbReference>
<keyword evidence="3" id="KW-0677">Repeat</keyword>
<organism evidence="7 8">
    <name type="scientific">Selenomonas montiformis</name>
    <dbReference type="NCBI Taxonomy" id="2652285"/>
    <lineage>
        <taxon>Bacteria</taxon>
        <taxon>Bacillati</taxon>
        <taxon>Bacillota</taxon>
        <taxon>Negativicutes</taxon>
        <taxon>Selenomonadales</taxon>
        <taxon>Selenomonadaceae</taxon>
        <taxon>Selenomonas</taxon>
    </lineage>
</organism>
<evidence type="ECO:0000313" key="7">
    <source>
        <dbReference type="EMBL" id="MSV23871.1"/>
    </source>
</evidence>
<keyword evidence="1" id="KW-0004">4Fe-4S</keyword>
<dbReference type="AlphaFoldDB" id="A0A6I2UW40"/>